<dbReference type="RefSeq" id="WP_099248772.1">
    <property type="nucleotide sequence ID" value="NZ_FXXP01000003.1"/>
</dbReference>
<sequence length="104" mass="11412">MSEYRPFSLTLAFFFLGTAAVTALLLSTPVGAALLVFGGWTISLEAFLNVMVYFLVGAAGPLMALFMVRDMKRDFVQTLLKMLAAWFVFLVATAIAFEIAQEAF</sequence>
<evidence type="ECO:0000256" key="1">
    <source>
        <dbReference type="SAM" id="Phobius"/>
    </source>
</evidence>
<feature type="transmembrane region" description="Helical" evidence="1">
    <location>
        <begin position="80"/>
        <end position="100"/>
    </location>
</feature>
<accession>A0A238JJD8</accession>
<evidence type="ECO:0000313" key="3">
    <source>
        <dbReference type="Proteomes" id="UP000225972"/>
    </source>
</evidence>
<dbReference type="Proteomes" id="UP000225972">
    <property type="component" value="Unassembled WGS sequence"/>
</dbReference>
<keyword evidence="3" id="KW-1185">Reference proteome</keyword>
<reference evidence="3" key="1">
    <citation type="submission" date="2017-05" db="EMBL/GenBank/DDBJ databases">
        <authorList>
            <person name="Rodrigo-Torres L."/>
            <person name="Arahal R. D."/>
            <person name="Lucena T."/>
        </authorList>
    </citation>
    <scope>NUCLEOTIDE SEQUENCE [LARGE SCALE GENOMIC DNA]</scope>
    <source>
        <strain evidence="3">CECT 8649</strain>
    </source>
</reference>
<name>A0A238JJD8_9RHOB</name>
<gene>
    <name evidence="2" type="ORF">TRP8649_04182</name>
</gene>
<evidence type="ECO:0000313" key="2">
    <source>
        <dbReference type="EMBL" id="SMX30042.1"/>
    </source>
</evidence>
<organism evidence="2 3">
    <name type="scientific">Pelagimonas phthalicica</name>
    <dbReference type="NCBI Taxonomy" id="1037362"/>
    <lineage>
        <taxon>Bacteria</taxon>
        <taxon>Pseudomonadati</taxon>
        <taxon>Pseudomonadota</taxon>
        <taxon>Alphaproteobacteria</taxon>
        <taxon>Rhodobacterales</taxon>
        <taxon>Roseobacteraceae</taxon>
        <taxon>Pelagimonas</taxon>
    </lineage>
</organism>
<keyword evidence="1" id="KW-0472">Membrane</keyword>
<proteinExistence type="predicted"/>
<keyword evidence="1" id="KW-0812">Transmembrane</keyword>
<keyword evidence="1" id="KW-1133">Transmembrane helix</keyword>
<dbReference type="EMBL" id="FXXP01000003">
    <property type="protein sequence ID" value="SMX30042.1"/>
    <property type="molecule type" value="Genomic_DNA"/>
</dbReference>
<protein>
    <submittedName>
        <fullName evidence="2">Uncharacterized protein</fullName>
    </submittedName>
</protein>
<dbReference type="AlphaFoldDB" id="A0A238JJD8"/>
<feature type="transmembrane region" description="Helical" evidence="1">
    <location>
        <begin position="48"/>
        <end position="68"/>
    </location>
</feature>